<evidence type="ECO:0000313" key="2">
    <source>
        <dbReference type="Proteomes" id="UP000005408"/>
    </source>
</evidence>
<keyword evidence="2" id="KW-1185">Reference proteome</keyword>
<protein>
    <recommendedName>
        <fullName evidence="3">SWIM-type domain-containing protein</fullName>
    </recommendedName>
</protein>
<sequence>MSPCKLQHDAGDQCGKINPRIDFIWKSKMIRSMSRIVPVKLDIDNDSCSSDIFSYSLNGHCSHIVGLIKSLQGFKLHNFSNVPEQQSCTSIPQQWHVPRGSKIKPVPINHLVVARPTESRKRKPVTCQIDLDQEYVKS</sequence>
<accession>A0A8W8M6K4</accession>
<dbReference type="EnsemblMetazoa" id="G31455.2">
    <property type="protein sequence ID" value="G31455.2:cds"/>
    <property type="gene ID" value="G31455"/>
</dbReference>
<dbReference type="Proteomes" id="UP000005408">
    <property type="component" value="Unassembled WGS sequence"/>
</dbReference>
<dbReference type="AlphaFoldDB" id="A0A8W8M6K4"/>
<name>A0A8W8M6K4_MAGGI</name>
<proteinExistence type="predicted"/>
<organism evidence="1 2">
    <name type="scientific">Magallana gigas</name>
    <name type="common">Pacific oyster</name>
    <name type="synonym">Crassostrea gigas</name>
    <dbReference type="NCBI Taxonomy" id="29159"/>
    <lineage>
        <taxon>Eukaryota</taxon>
        <taxon>Metazoa</taxon>
        <taxon>Spiralia</taxon>
        <taxon>Lophotrochozoa</taxon>
        <taxon>Mollusca</taxon>
        <taxon>Bivalvia</taxon>
        <taxon>Autobranchia</taxon>
        <taxon>Pteriomorphia</taxon>
        <taxon>Ostreida</taxon>
        <taxon>Ostreoidea</taxon>
        <taxon>Ostreidae</taxon>
        <taxon>Magallana</taxon>
    </lineage>
</organism>
<evidence type="ECO:0008006" key="3">
    <source>
        <dbReference type="Google" id="ProtNLM"/>
    </source>
</evidence>
<evidence type="ECO:0000313" key="1">
    <source>
        <dbReference type="EnsemblMetazoa" id="G31455.2:cds"/>
    </source>
</evidence>
<reference evidence="1" key="1">
    <citation type="submission" date="2022-08" db="UniProtKB">
        <authorList>
            <consortium name="EnsemblMetazoa"/>
        </authorList>
    </citation>
    <scope>IDENTIFICATION</scope>
    <source>
        <strain evidence="1">05x7-T-G4-1.051#20</strain>
    </source>
</reference>